<dbReference type="InterPro" id="IPR052575">
    <property type="entry name" value="SSU_processome_comp_20"/>
</dbReference>
<dbReference type="InterPro" id="IPR046523">
    <property type="entry name" value="UTP20_dom"/>
</dbReference>
<organism evidence="6 7">
    <name type="scientific">Rhynchophorus ferrugineus</name>
    <name type="common">Red palm weevil</name>
    <name type="synonym">Curculio ferrugineus</name>
    <dbReference type="NCBI Taxonomy" id="354439"/>
    <lineage>
        <taxon>Eukaryota</taxon>
        <taxon>Metazoa</taxon>
        <taxon>Ecdysozoa</taxon>
        <taxon>Arthropoda</taxon>
        <taxon>Hexapoda</taxon>
        <taxon>Insecta</taxon>
        <taxon>Pterygota</taxon>
        <taxon>Neoptera</taxon>
        <taxon>Endopterygota</taxon>
        <taxon>Coleoptera</taxon>
        <taxon>Polyphaga</taxon>
        <taxon>Cucujiformia</taxon>
        <taxon>Curculionidae</taxon>
        <taxon>Dryophthorinae</taxon>
        <taxon>Rhynchophorus</taxon>
    </lineage>
</organism>
<dbReference type="SUPFAM" id="SSF48371">
    <property type="entry name" value="ARM repeat"/>
    <property type="match status" value="2"/>
</dbReference>
<comment type="caution">
    <text evidence="6">The sequence shown here is derived from an EMBL/GenBank/DDBJ whole genome shotgun (WGS) entry which is preliminary data.</text>
</comment>
<protein>
    <recommendedName>
        <fullName evidence="8">Small subunit processome component 20 homolog</fullName>
    </recommendedName>
</protein>
<evidence type="ECO:0000256" key="2">
    <source>
        <dbReference type="SAM" id="MobiDB-lite"/>
    </source>
</evidence>
<dbReference type="OrthoDB" id="360653at2759"/>
<feature type="region of interest" description="Disordered" evidence="2">
    <location>
        <begin position="1645"/>
        <end position="1695"/>
    </location>
</feature>
<dbReference type="Gene3D" id="1.25.10.10">
    <property type="entry name" value="Leucine-rich Repeat Variant"/>
    <property type="match status" value="2"/>
</dbReference>
<keyword evidence="1" id="KW-0175">Coiled coil</keyword>
<reference evidence="6" key="1">
    <citation type="submission" date="2020-08" db="EMBL/GenBank/DDBJ databases">
        <title>Genome sequencing and assembly of the red palm weevil Rhynchophorus ferrugineus.</title>
        <authorList>
            <person name="Dias G.B."/>
            <person name="Bergman C.M."/>
            <person name="Manee M."/>
        </authorList>
    </citation>
    <scope>NUCLEOTIDE SEQUENCE</scope>
    <source>
        <strain evidence="6">AA-2017</strain>
        <tissue evidence="6">Whole larva</tissue>
    </source>
</reference>
<dbReference type="EMBL" id="JAACXV010000409">
    <property type="protein sequence ID" value="KAF7278010.1"/>
    <property type="molecule type" value="Genomic_DNA"/>
</dbReference>
<proteinExistence type="predicted"/>
<evidence type="ECO:0000313" key="6">
    <source>
        <dbReference type="EMBL" id="KAF7278010.1"/>
    </source>
</evidence>
<feature type="coiled-coil region" evidence="1">
    <location>
        <begin position="2604"/>
        <end position="2679"/>
    </location>
</feature>
<dbReference type="InterPro" id="IPR011430">
    <property type="entry name" value="UTP20_N"/>
</dbReference>
<dbReference type="PANTHER" id="PTHR17695:SF11">
    <property type="entry name" value="SMALL SUBUNIT PROCESSOME COMPONENT 20 HOMOLOG"/>
    <property type="match status" value="1"/>
</dbReference>
<feature type="domain" description="U3 small nucleolar RNA-associated protein 20 N-terminal" evidence="3">
    <location>
        <begin position="857"/>
        <end position="1472"/>
    </location>
</feature>
<evidence type="ECO:0000313" key="7">
    <source>
        <dbReference type="Proteomes" id="UP000625711"/>
    </source>
</evidence>
<dbReference type="Pfam" id="PF07539">
    <property type="entry name" value="UTP20_N"/>
    <property type="match status" value="1"/>
</dbReference>
<dbReference type="GO" id="GO:0032040">
    <property type="term" value="C:small-subunit processome"/>
    <property type="evidence" value="ECO:0007669"/>
    <property type="project" value="TreeGrafter"/>
</dbReference>
<dbReference type="Pfam" id="PF23099">
    <property type="entry name" value="UTP20_C"/>
    <property type="match status" value="1"/>
</dbReference>
<sequence length="2683" mass="309622">MKNKSTKHKETNTFKFQPFSERISNIDVDIFHKVRHEYEQQSEEGECYFYQTIQKWDTLNLTEAYNQFRRELRVQNYITLPQLLLDKDRVIEVLVKHIKLKNPLCLQPLLEIAVALAQDLQKEFYPYYDQFLQILIELLNTKDTEQLEWIFTCLAHMFKLLWRPFIKNINEIFVSLLPLLSDDKPYYISGFAAESFAFVTRKVRDKEAFLDLLIKQVEKRDDGFAGCGRLLFEVIKGVNGQFHSCAEQFLPFFLESLWNNKFSNTILFQINEHIIANIAMYINPQKNSLVWEILLKILSNLEEQHKTGSNINENIEMILKLLGQMVEYRNGKLLQNASPVVQQIVRLISLDKLSEPVLLVLIQISVSVLLSKNIRLPQEQASQIIRNTLALNDKKLLLYFVDNVESCSFFEMLILPSFLRKIGTYKLDTECLNILTKLVLIKSPLCYDGIKLQDWVKYPLDFKDYSEDVAVVFDGILSEEWETNVGGYFSSLVCCPHLVLKSTKKDAIVGRISNHLNILLDSFESSDDNTLVKRLFILNITIETLFHLTGPSVIKEHFNKILSVLSKYLTDLPYIISLKIVSLLVTMLKDDEDIITLDLLKTIDSTCNVNFTSPYHEIRLLTSHIYSAFESLPCFNLRHSNDPEVPQEKWKVFSLCYEVESIESSVQTYREQLQRLEKTIPMRYLCGVLYMNFQLLWEPVVNIIESHAHGLPTDVFWPIFGDELRSVVQNVKKPVTFEVDVLETDLNILQEQYQESQKVSGKPDFLNYRRLLWKSMTSFADVAEARTRDLSELFLNFIEHEYTRKNAELATMCNIKEFSDENSPIDTQEEEDDDAKPRIEPNELGKMGRKTVIRVLLEKLSVFSKFRSPKSAYREPELYQLYFELLKHKNASVQKAALDCVMTYKFKYLVPYKEHLYNLVDEKNFKHTLTSFRVDKETSDIQLEHRDNLIPVILQIVFSKMSTKTGLRTGGKSSGQNRRNLILRFLAGCEESEMIIFVQKAFHAYSRFILDDEEELVDYVAGEVNLEKCLAPKKMLSTVNLVNVILDQFGGLMGNKLLGYLLKILLAIGAMIKSIAANIEQVHSGYFSMLKNVRTSIINSVEQFFERFDQYPWTKAQVNAVFAVFVWPYLDKLNIEGIHSPTALFKLFKTWASHPRFFKLLVKHRQQDADDYILPHVFKLLLNEKSNASVSNAILEMVESMLKFEQGSTDMDLDISNVRPLDEKILKRVQINDKLNYGSCILLPYVPAVLEKIKKKLEGKHKTLNARELFILSRISELVWESDISDTILHLLLPLALKRCTSDEDIVQQLFTTIYNLIRNVNDPKLHLPNIIPLFGEVPHPSSRKILLKVLDRVSEISPDLVGLTRLASELNAFDSKWIDQPDFERRHNAFRLIQTEIDADSVDVLLGTLLIHNCFYLMKSEKDLALKDSSSHTLKILCPYLIKKFGNNHKTLENVLTNCVFVLIKKGMRSYHNADLRNECISLLGYLARECPESHFILRDLNRYANKEDLEVDFFENLTHLQIHRHARAMLKFCQVTRDLTECPNSKSLTQFLLPLASHYLCSEKFQGKNAVIDAAIEMMGVICRILPWHQYEGVLKFCLLRLRHKIEFQKQLVRLTVTILDAFHFDLSKGHVDMDLSRKNLPKEEEVVTATEDKTEEADEKIQDDAEADVEVEDVLDEDVDEDDDEEGTEDNSQKITEKITILCKSTATRIIKTIQTVLLPQLHRVLAQFTNYETAHKVNRKKTGAEREEEDMARVPISLAVVKLLQRLPKEILDHNLPGVFLKLCSFLKSQLESVRRIARETLQNIMITLGPKYLQLLLREIAPLLNRGFQVHVLVFTVHGVLSCLKGTYEERDIDEILLTVLNLCMADLFGILSEEKEVVKITAKVSEAKATKSYDTLQILAQHITEQCLMDIILPIKQYIESSHSFKTIQKVQEALRFIVMGLVENTFISSESLLKFAYGTSAQKIAELLPRKKKKQEEEDKEKQARKREDCFIIPRIPGNRTQYRELNVKVASNTNSYVLVEFGLRLCLALLKREKIKDVVYRPYIDPFVGIFQSSLKSKHVKLCTVTLQCLQWVMKYELPSMKARIKSIAKEMFAILHKYAASGLSKGDNFDLVVSASKATAVLVRDVQYHVIDKNQLKILLLYVEQDMHDHDRQATAFNLLKAIIARKLTATEINSVMSKVAELSITSELNHVRTQARTVFHQYLMEYPLQDTLEKHLGFYLSQLSYDLQHGRESAIDMIQTLIHTFPLPVLKNHAGTMLISLGARLVNDDVPECRKLVAACIAMMLSRLSKTDRDPLFDVLILWMKDSDLNHQRLGAQICGIFVTVEKEDFESRLPVVTPRILRLFKLAKKTPGKFVMIPKEKSLSDVMQKIQDHHHYQVMQMVLKICAVCPSFLKQTKDIELLAFHAQSLLAYPHDWVRLSAAQFLGFVLSSTDIDHLADLLVESKSGEGYLCEEPEMYIKNLTLDLCDQLQPGDIKSDLAEQVIKNLVFIARVLQKVPHTSEKKINLLWLAKRMRKIVNSEVIENVSSITLRTEVFKWIAGIVTVLDTDNVKPILHHLVAPLVRELISTDEKNAPIRQLAKEVSKHLKGKIGVELYTQTLQSLQQNLEVKRAERKRSRMQLAVIDPEAYAQKKIKRHEKKKVTKKRKLEELRGKKNFKRRKVVDLEDNSDII</sequence>
<evidence type="ECO:0000256" key="1">
    <source>
        <dbReference type="SAM" id="Coils"/>
    </source>
</evidence>
<name>A0A834MFK1_RHYFE</name>
<dbReference type="Pfam" id="PF20416">
    <property type="entry name" value="UTP20"/>
    <property type="match status" value="1"/>
</dbReference>
<evidence type="ECO:0000259" key="4">
    <source>
        <dbReference type="Pfam" id="PF20416"/>
    </source>
</evidence>
<feature type="region of interest" description="Disordered" evidence="2">
    <location>
        <begin position="820"/>
        <end position="842"/>
    </location>
</feature>
<evidence type="ECO:0000259" key="5">
    <source>
        <dbReference type="Pfam" id="PF23099"/>
    </source>
</evidence>
<feature type="compositionally biased region" description="Acidic residues" evidence="2">
    <location>
        <begin position="1667"/>
        <end position="1692"/>
    </location>
</feature>
<keyword evidence="7" id="KW-1185">Reference proteome</keyword>
<gene>
    <name evidence="6" type="ORF">GWI33_008933</name>
</gene>
<dbReference type="InterPro" id="IPR016024">
    <property type="entry name" value="ARM-type_fold"/>
</dbReference>
<accession>A0A834MFK1</accession>
<feature type="domain" description="U3 small nucleolar RNA-associated protein 20 C-terminal" evidence="5">
    <location>
        <begin position="2323"/>
        <end position="2660"/>
    </location>
</feature>
<dbReference type="GO" id="GO:0030686">
    <property type="term" value="C:90S preribosome"/>
    <property type="evidence" value="ECO:0007669"/>
    <property type="project" value="TreeGrafter"/>
</dbReference>
<dbReference type="PANTHER" id="PTHR17695">
    <property type="entry name" value="SMALL SUBUNIT PROCESSOME COMPONENT 20 HOMOLOG"/>
    <property type="match status" value="1"/>
</dbReference>
<feature type="domain" description="U3 small nucleolar RNA-associated protein 20" evidence="4">
    <location>
        <begin position="1750"/>
        <end position="1966"/>
    </location>
</feature>
<dbReference type="InterPro" id="IPR011989">
    <property type="entry name" value="ARM-like"/>
</dbReference>
<dbReference type="InterPro" id="IPR057525">
    <property type="entry name" value="UTP20_C"/>
</dbReference>
<evidence type="ECO:0000259" key="3">
    <source>
        <dbReference type="Pfam" id="PF07539"/>
    </source>
</evidence>
<evidence type="ECO:0008006" key="8">
    <source>
        <dbReference type="Google" id="ProtNLM"/>
    </source>
</evidence>
<dbReference type="Proteomes" id="UP000625711">
    <property type="component" value="Unassembled WGS sequence"/>
</dbReference>